<reference evidence="1" key="1">
    <citation type="journal article" name="BMC Genomics">
        <title>Long-read sequencing and de novo genome assembly of marine medaka (Oryzias melastigma).</title>
        <authorList>
            <person name="Liang P."/>
            <person name="Saqib H.S.A."/>
            <person name="Ni X."/>
            <person name="Shen Y."/>
        </authorList>
    </citation>
    <scope>NUCLEOTIDE SEQUENCE</scope>
    <source>
        <strain evidence="1">Bigg-433</strain>
    </source>
</reference>
<comment type="caution">
    <text evidence="1">The sequence shown here is derived from an EMBL/GenBank/DDBJ whole genome shotgun (WGS) entry which is preliminary data.</text>
</comment>
<accession>A0A834C0H4</accession>
<dbReference type="EMBL" id="WKFB01000435">
    <property type="protein sequence ID" value="KAF6723253.1"/>
    <property type="molecule type" value="Genomic_DNA"/>
</dbReference>
<organism evidence="1 2">
    <name type="scientific">Oryzias melastigma</name>
    <name type="common">Marine medaka</name>
    <dbReference type="NCBI Taxonomy" id="30732"/>
    <lineage>
        <taxon>Eukaryota</taxon>
        <taxon>Metazoa</taxon>
        <taxon>Chordata</taxon>
        <taxon>Craniata</taxon>
        <taxon>Vertebrata</taxon>
        <taxon>Euteleostomi</taxon>
        <taxon>Actinopterygii</taxon>
        <taxon>Neopterygii</taxon>
        <taxon>Teleostei</taxon>
        <taxon>Neoteleostei</taxon>
        <taxon>Acanthomorphata</taxon>
        <taxon>Ovalentaria</taxon>
        <taxon>Atherinomorphae</taxon>
        <taxon>Beloniformes</taxon>
        <taxon>Adrianichthyidae</taxon>
        <taxon>Oryziinae</taxon>
        <taxon>Oryzias</taxon>
    </lineage>
</organism>
<evidence type="ECO:0000313" key="1">
    <source>
        <dbReference type="EMBL" id="KAF6723253.1"/>
    </source>
</evidence>
<gene>
    <name evidence="1" type="ORF">FQA47_015916</name>
</gene>
<sequence length="167" mass="18670">MQYCAQNQNSNWTSSQVSQSGSQFVQDASQTQQSLNTNGIHQYNVQQHQSLNVSYSQLYELRRQKTNQNIAGAASSDRSANIKNSSLLVSLLRDGILPDINQALGRQTQASITNKNTTPFQQVVSVERQQCRCFVILPAQWSSAGILSEFKRRNGESDCLHPQQQPP</sequence>
<protein>
    <submittedName>
        <fullName evidence="1">Uncharacterized protein</fullName>
    </submittedName>
</protein>
<dbReference type="Proteomes" id="UP000646548">
    <property type="component" value="Unassembled WGS sequence"/>
</dbReference>
<proteinExistence type="predicted"/>
<evidence type="ECO:0000313" key="2">
    <source>
        <dbReference type="Proteomes" id="UP000646548"/>
    </source>
</evidence>
<dbReference type="AlphaFoldDB" id="A0A834C0H4"/>
<name>A0A834C0H4_ORYME</name>